<dbReference type="InterPro" id="IPR046155">
    <property type="entry name" value="DUF6157"/>
</dbReference>
<organism evidence="1 2">
    <name type="scientific">Micromonospora cremea</name>
    <dbReference type="NCBI Taxonomy" id="709881"/>
    <lineage>
        <taxon>Bacteria</taxon>
        <taxon>Bacillati</taxon>
        <taxon>Actinomycetota</taxon>
        <taxon>Actinomycetes</taxon>
        <taxon>Micromonosporales</taxon>
        <taxon>Micromonosporaceae</taxon>
        <taxon>Micromonospora</taxon>
    </lineage>
</organism>
<protein>
    <submittedName>
        <fullName evidence="1">Uncharacterized protein</fullName>
    </submittedName>
</protein>
<dbReference type="EMBL" id="FSQT01000001">
    <property type="protein sequence ID" value="SIM64250.1"/>
    <property type="molecule type" value="Genomic_DNA"/>
</dbReference>
<dbReference type="OrthoDB" id="2361182at2"/>
<dbReference type="Pfam" id="PF19654">
    <property type="entry name" value="DUF6157"/>
    <property type="match status" value="1"/>
</dbReference>
<keyword evidence="2" id="KW-1185">Reference proteome</keyword>
<accession>A0A1N5UUS0</accession>
<sequence>MHSTNYVDTFIQVAEDSTASSAAAPPARATPGIAELTFRMIFEAPYRYTSDEVVFTVWAERRGIPEAERAAAREEFFAKGQPCLRASDLGKRYGWGVHADSAGRVALVPLGSTEYAQLAGGGAADGRSVTVTRAMRTSRRGSR</sequence>
<dbReference type="RefSeq" id="WP_074312168.1">
    <property type="nucleotide sequence ID" value="NZ_FSQT01000001.1"/>
</dbReference>
<proteinExistence type="predicted"/>
<dbReference type="Proteomes" id="UP000185124">
    <property type="component" value="Unassembled WGS sequence"/>
</dbReference>
<reference evidence="2" key="1">
    <citation type="submission" date="2016-12" db="EMBL/GenBank/DDBJ databases">
        <authorList>
            <person name="Varghese N."/>
            <person name="Submissions S."/>
        </authorList>
    </citation>
    <scope>NUCLEOTIDE SEQUENCE [LARGE SCALE GENOMIC DNA]</scope>
    <source>
        <strain evidence="2">DSM 45599</strain>
    </source>
</reference>
<dbReference type="AlphaFoldDB" id="A0A1N5UUS0"/>
<evidence type="ECO:0000313" key="2">
    <source>
        <dbReference type="Proteomes" id="UP000185124"/>
    </source>
</evidence>
<name>A0A1N5UUS0_9ACTN</name>
<gene>
    <name evidence="1" type="ORF">SAMN04489832_1159</name>
</gene>
<evidence type="ECO:0000313" key="1">
    <source>
        <dbReference type="EMBL" id="SIM64250.1"/>
    </source>
</evidence>